<dbReference type="SUPFAM" id="SSF47807">
    <property type="entry name" value="5' to 3' exonuclease, C-terminal subdomain"/>
    <property type="match status" value="1"/>
</dbReference>
<dbReference type="InterPro" id="IPR029060">
    <property type="entry name" value="PIN-like_dom_sf"/>
</dbReference>
<sequence>MLTDAQKAKLAAHAKNNAMPGFSSRPLVNGMVLLVDGDYAAYYCAGNDETSERQAWENFINMIQQAKEQCGAEYIRVHLSSSGCNKGHRYRVSMSPTSKLYQAQRSTGRKPKNWAYLRDRMETYEGDIFQAVHWMDREADDGMALASVSALKKGRMDCVLTADKDMRMFGGLHMVWKTKALVEVPLNAYDIVAHGKQYGHKWFWMQMLQGDQADNILGLPRVGEVAATKALDGTTNNAEALRIVLDMYRSKMGDAYADHFVEQAALLWMRVDPAARVDDFRDMPDVVWGPDTRRAMERMLKRVHDAR</sequence>
<organism evidence="1 2">
    <name type="scientific">Stenotrophomonas phage vB_SmaS_P15</name>
    <dbReference type="NCBI Taxonomy" id="2894592"/>
    <lineage>
        <taxon>Viruses</taxon>
        <taxon>Duplodnaviria</taxon>
        <taxon>Heunggongvirae</taxon>
        <taxon>Uroviricota</taxon>
        <taxon>Caudoviricetes</taxon>
        <taxon>Autographivirales</taxon>
        <taxon>Autonotataviridae</taxon>
        <taxon>Gujervirinae</taxon>
        <taxon>Smasvirus</taxon>
        <taxon>Smasvirus P15</taxon>
    </lineage>
</organism>
<dbReference type="GO" id="GO:0051908">
    <property type="term" value="F:double-stranded DNA 5'-3' DNA exonuclease activity"/>
    <property type="evidence" value="ECO:0007669"/>
    <property type="project" value="UniProtKB-EC"/>
</dbReference>
<dbReference type="InterPro" id="IPR036279">
    <property type="entry name" value="5-3_exonuclease_C_sf"/>
</dbReference>
<dbReference type="Gene3D" id="3.40.50.1010">
    <property type="entry name" value="5'-nuclease"/>
    <property type="match status" value="1"/>
</dbReference>
<name>A0AAE8YFT8_9CAUD</name>
<keyword evidence="1" id="KW-0378">Hydrolase</keyword>
<accession>A0AAE8YFT8</accession>
<protein>
    <submittedName>
        <fullName evidence="1">Exonuclease</fullName>
        <ecNumber evidence="1">3.1.11.3</ecNumber>
    </submittedName>
</protein>
<evidence type="ECO:0000313" key="2">
    <source>
        <dbReference type="Proteomes" id="UP000827615"/>
    </source>
</evidence>
<keyword evidence="2" id="KW-1185">Reference proteome</keyword>
<reference evidence="1" key="1">
    <citation type="submission" date="2021-10" db="EMBL/GenBank/DDBJ databases">
        <authorList>
            <person name="Yu X."/>
            <person name="Bai C."/>
            <person name="Mi Z."/>
        </authorList>
    </citation>
    <scope>NUCLEOTIDE SEQUENCE</scope>
</reference>
<keyword evidence="1" id="KW-0540">Nuclease</keyword>
<keyword evidence="1" id="KW-0269">Exonuclease</keyword>
<proteinExistence type="predicted"/>
<dbReference type="SUPFAM" id="SSF88723">
    <property type="entry name" value="PIN domain-like"/>
    <property type="match status" value="1"/>
</dbReference>
<dbReference type="EMBL" id="OK490494">
    <property type="protein sequence ID" value="UFI08413.1"/>
    <property type="molecule type" value="Genomic_DNA"/>
</dbReference>
<dbReference type="EC" id="3.1.11.3" evidence="1"/>
<evidence type="ECO:0000313" key="1">
    <source>
        <dbReference type="EMBL" id="UFI08413.1"/>
    </source>
</evidence>
<dbReference type="Proteomes" id="UP000827615">
    <property type="component" value="Segment"/>
</dbReference>